<dbReference type="Pfam" id="PF01180">
    <property type="entry name" value="DHO_dh"/>
    <property type="match status" value="1"/>
</dbReference>
<evidence type="ECO:0000313" key="5">
    <source>
        <dbReference type="EnsemblMetazoa" id="RPRC003283-PA"/>
    </source>
</evidence>
<dbReference type="PANTHER" id="PTHR43073">
    <property type="entry name" value="DIHYDROPYRIMIDINE DEHYDROGENASE [NADP(+)]"/>
    <property type="match status" value="1"/>
</dbReference>
<dbReference type="Proteomes" id="UP000015103">
    <property type="component" value="Unassembled WGS sequence"/>
</dbReference>
<dbReference type="SUPFAM" id="SSF51395">
    <property type="entry name" value="FMN-linked oxidoreductases"/>
    <property type="match status" value="1"/>
</dbReference>
<dbReference type="UniPathway" id="UPA00131"/>
<dbReference type="AlphaFoldDB" id="T1HGW0"/>
<keyword evidence="3" id="KW-0560">Oxidoreductase</keyword>
<dbReference type="EMBL" id="ACPB03025306">
    <property type="status" value="NOT_ANNOTATED_CDS"/>
    <property type="molecule type" value="Genomic_DNA"/>
</dbReference>
<dbReference type="eggNOG" id="KOG1799">
    <property type="taxonomic scope" value="Eukaryota"/>
</dbReference>
<dbReference type="GO" id="GO:0019483">
    <property type="term" value="P:beta-alanine biosynthetic process"/>
    <property type="evidence" value="ECO:0007669"/>
    <property type="project" value="UniProtKB-UniPathway"/>
</dbReference>
<reference evidence="5" key="1">
    <citation type="submission" date="2015-05" db="UniProtKB">
        <authorList>
            <consortium name="EnsemblMetazoa"/>
        </authorList>
    </citation>
    <scope>IDENTIFICATION</scope>
</reference>
<dbReference type="EMBL" id="ACPB03025307">
    <property type="status" value="NOT_ANNOTATED_CDS"/>
    <property type="molecule type" value="Genomic_DNA"/>
</dbReference>
<organism evidence="5 6">
    <name type="scientific">Rhodnius prolixus</name>
    <name type="common">Triatomid bug</name>
    <dbReference type="NCBI Taxonomy" id="13249"/>
    <lineage>
        <taxon>Eukaryota</taxon>
        <taxon>Metazoa</taxon>
        <taxon>Ecdysozoa</taxon>
        <taxon>Arthropoda</taxon>
        <taxon>Hexapoda</taxon>
        <taxon>Insecta</taxon>
        <taxon>Pterygota</taxon>
        <taxon>Neoptera</taxon>
        <taxon>Paraneoptera</taxon>
        <taxon>Hemiptera</taxon>
        <taxon>Heteroptera</taxon>
        <taxon>Panheteroptera</taxon>
        <taxon>Cimicomorpha</taxon>
        <taxon>Reduviidae</taxon>
        <taxon>Triatominae</taxon>
        <taxon>Rhodnius</taxon>
    </lineage>
</organism>
<dbReference type="VEuPathDB" id="VectorBase:RPRC003283"/>
<feature type="domain" description="Dihydroorotate dehydrogenase catalytic" evidence="4">
    <location>
        <begin position="9"/>
        <end position="140"/>
    </location>
</feature>
<evidence type="ECO:0000256" key="2">
    <source>
        <dbReference type="ARBA" id="ARBA00013004"/>
    </source>
</evidence>
<dbReference type="GO" id="GO:0006212">
    <property type="term" value="P:uracil catabolic process"/>
    <property type="evidence" value="ECO:0007669"/>
    <property type="project" value="TreeGrafter"/>
</dbReference>
<dbReference type="InParanoid" id="T1HGW0"/>
<sequence length="140" mass="14449">MGESGMGLACGQDPRLVKQISQWVRATVKIPVFIKLTPNTTDIVSLAKAAYEGNASGVSAINTVSGLMDTRVDGTPWPSVGRNRYTTYGGVSGNAIRPLGLRAVTAIAKALPGFPIFGIGGVDSANVALQYLRGGASAVQ</sequence>
<name>T1HGW0_RHOPR</name>
<evidence type="ECO:0000313" key="6">
    <source>
        <dbReference type="Proteomes" id="UP000015103"/>
    </source>
</evidence>
<dbReference type="PANTHER" id="PTHR43073:SF2">
    <property type="entry name" value="DIHYDROPYRIMIDINE DEHYDROGENASE [NADP(+)]"/>
    <property type="match status" value="1"/>
</dbReference>
<dbReference type="STRING" id="13249.T1HGW0"/>
<accession>T1HGW0</accession>
<evidence type="ECO:0000256" key="3">
    <source>
        <dbReference type="ARBA" id="ARBA00023002"/>
    </source>
</evidence>
<comment type="pathway">
    <text evidence="1">Amino-acid biosynthesis; beta-alanine biosynthesis.</text>
</comment>
<evidence type="ECO:0000259" key="4">
    <source>
        <dbReference type="Pfam" id="PF01180"/>
    </source>
</evidence>
<protein>
    <recommendedName>
        <fullName evidence="2">dihydropyrimidine dehydrogenase (NADP(+))</fullName>
        <ecNumber evidence="2">1.3.1.2</ecNumber>
    </recommendedName>
</protein>
<dbReference type="EnsemblMetazoa" id="RPRC003283-RA">
    <property type="protein sequence ID" value="RPRC003283-PA"/>
    <property type="gene ID" value="RPRC003283"/>
</dbReference>
<dbReference type="InterPro" id="IPR013785">
    <property type="entry name" value="Aldolase_TIM"/>
</dbReference>
<dbReference type="GO" id="GO:0002058">
    <property type="term" value="F:uracil binding"/>
    <property type="evidence" value="ECO:0007669"/>
    <property type="project" value="TreeGrafter"/>
</dbReference>
<dbReference type="GO" id="GO:0006210">
    <property type="term" value="P:thymine catabolic process"/>
    <property type="evidence" value="ECO:0007669"/>
    <property type="project" value="TreeGrafter"/>
</dbReference>
<dbReference type="InterPro" id="IPR005720">
    <property type="entry name" value="Dihydroorotate_DH_cat"/>
</dbReference>
<dbReference type="EC" id="1.3.1.2" evidence="2"/>
<proteinExistence type="predicted"/>
<dbReference type="HOGENOM" id="CLU_1840173_0_0_1"/>
<dbReference type="Gene3D" id="3.20.20.70">
    <property type="entry name" value="Aldolase class I"/>
    <property type="match status" value="1"/>
</dbReference>
<dbReference type="OMA" id="LIGMRID"/>
<dbReference type="GO" id="GO:0050661">
    <property type="term" value="F:NADP binding"/>
    <property type="evidence" value="ECO:0007669"/>
    <property type="project" value="TreeGrafter"/>
</dbReference>
<evidence type="ECO:0000256" key="1">
    <source>
        <dbReference type="ARBA" id="ARBA00004668"/>
    </source>
</evidence>
<keyword evidence="6" id="KW-1185">Reference proteome</keyword>
<dbReference type="GO" id="GO:0005829">
    <property type="term" value="C:cytosol"/>
    <property type="evidence" value="ECO:0007669"/>
    <property type="project" value="TreeGrafter"/>
</dbReference>
<dbReference type="GO" id="GO:0017113">
    <property type="term" value="F:dihydropyrimidine dehydrogenase (NADP+) activity"/>
    <property type="evidence" value="ECO:0007669"/>
    <property type="project" value="UniProtKB-EC"/>
</dbReference>